<dbReference type="Proteomes" id="UP000030699">
    <property type="component" value="Unassembled WGS sequence"/>
</dbReference>
<feature type="domain" description="Duffy-binding-like" evidence="6">
    <location>
        <begin position="150"/>
        <end position="297"/>
    </location>
</feature>
<keyword evidence="2" id="KW-1133">Transmembrane helix</keyword>
<dbReference type="Gene3D" id="1.20.1310.20">
    <property type="entry name" value="Duffy-antigen binding domain"/>
    <property type="match status" value="1"/>
</dbReference>
<feature type="region of interest" description="Disordered" evidence="1">
    <location>
        <begin position="94"/>
        <end position="114"/>
    </location>
</feature>
<proteinExistence type="predicted"/>
<feature type="domain" description="Duffy-binding-like" evidence="3">
    <location>
        <begin position="404"/>
        <end position="549"/>
    </location>
</feature>
<feature type="compositionally biased region" description="Acidic residues" evidence="1">
    <location>
        <begin position="562"/>
        <end position="575"/>
    </location>
</feature>
<gene>
    <name evidence="7" type="ORF">PFMALIP_03099</name>
</gene>
<evidence type="ECO:0000313" key="8">
    <source>
        <dbReference type="Proteomes" id="UP000030699"/>
    </source>
</evidence>
<dbReference type="Pfam" id="PF18562">
    <property type="entry name" value="CIDR1_gamma"/>
    <property type="match status" value="1"/>
</dbReference>
<feature type="compositionally biased region" description="Basic and acidic residues" evidence="1">
    <location>
        <begin position="542"/>
        <end position="551"/>
    </location>
</feature>
<feature type="region of interest" description="Disordered" evidence="1">
    <location>
        <begin position="265"/>
        <end position="285"/>
    </location>
</feature>
<dbReference type="Gene3D" id="1.20.58.830">
    <property type="match status" value="1"/>
</dbReference>
<dbReference type="FunFam" id="1.20.58.1930:FF:000001">
    <property type="entry name" value="Erythrocyte membrane protein 1, PfEMP1"/>
    <property type="match status" value="1"/>
</dbReference>
<dbReference type="InterPro" id="IPR004258">
    <property type="entry name" value="DBL"/>
</dbReference>
<feature type="domain" description="Cysteine-rich interdomain region 1 gamma" evidence="5">
    <location>
        <begin position="339"/>
        <end position="388"/>
    </location>
</feature>
<protein>
    <recommendedName>
        <fullName evidence="9">Duffy-binding-like domain-containing protein</fullName>
    </recommendedName>
</protein>
<evidence type="ECO:0000259" key="5">
    <source>
        <dbReference type="Pfam" id="PF18562"/>
    </source>
</evidence>
<dbReference type="Gene3D" id="1.20.58.1930">
    <property type="match status" value="1"/>
</dbReference>
<reference evidence="7 8" key="2">
    <citation type="submission" date="2013-02" db="EMBL/GenBank/DDBJ databases">
        <title>The Genome Sequence of Plasmodium falciparum MaliPS096_E11.</title>
        <authorList>
            <consortium name="The Broad Institute Genome Sequencing Platform"/>
            <consortium name="The Broad Institute Genome Sequencing Center for Infectious Disease"/>
            <person name="Neafsey D."/>
            <person name="Cheeseman I."/>
            <person name="Volkman S."/>
            <person name="Adams J."/>
            <person name="Walker B."/>
            <person name="Young S.K."/>
            <person name="Zeng Q."/>
            <person name="Gargeya S."/>
            <person name="Fitzgerald M."/>
            <person name="Haas B."/>
            <person name="Abouelleil A."/>
            <person name="Alvarado L."/>
            <person name="Arachchi H.M."/>
            <person name="Berlin A.M."/>
            <person name="Chapman S.B."/>
            <person name="Dewar J."/>
            <person name="Goldberg J."/>
            <person name="Griggs A."/>
            <person name="Gujja S."/>
            <person name="Hansen M."/>
            <person name="Howarth C."/>
            <person name="Imamovic A."/>
            <person name="Larimer J."/>
            <person name="McCowan C."/>
            <person name="Murphy C."/>
            <person name="Neiman D."/>
            <person name="Pearson M."/>
            <person name="Priest M."/>
            <person name="Roberts A."/>
            <person name="Saif S."/>
            <person name="Shea T."/>
            <person name="Sisk P."/>
            <person name="Sykes S."/>
            <person name="Wortman J."/>
            <person name="Nusbaum C."/>
            <person name="Birren B."/>
        </authorList>
    </citation>
    <scope>NUCLEOTIDE SEQUENCE [LARGE SCALE GENOMIC DNA]</scope>
    <source>
        <strain evidence="7 8">MaliPS096_E11</strain>
    </source>
</reference>
<dbReference type="GO" id="GO:0016020">
    <property type="term" value="C:membrane"/>
    <property type="evidence" value="ECO:0007669"/>
    <property type="project" value="InterPro"/>
</dbReference>
<dbReference type="InterPro" id="IPR042202">
    <property type="entry name" value="Duffy-ag-bd_sf"/>
</dbReference>
<accession>A0A024WNR9</accession>
<name>A0A024WNR9_PLAFA</name>
<feature type="region of interest" description="Disordered" evidence="1">
    <location>
        <begin position="542"/>
        <end position="679"/>
    </location>
</feature>
<feature type="non-terminal residue" evidence="7">
    <location>
        <position position="709"/>
    </location>
</feature>
<dbReference type="InterPro" id="IPR008602">
    <property type="entry name" value="Duffy-antigen-binding"/>
</dbReference>
<evidence type="ECO:0000256" key="1">
    <source>
        <dbReference type="SAM" id="MobiDB-lite"/>
    </source>
</evidence>
<evidence type="ECO:0000259" key="4">
    <source>
        <dbReference type="Pfam" id="PF05424"/>
    </source>
</evidence>
<evidence type="ECO:0000313" key="7">
    <source>
        <dbReference type="EMBL" id="ETW48859.1"/>
    </source>
</evidence>
<dbReference type="AlphaFoldDB" id="A0A024WNR9"/>
<keyword evidence="2" id="KW-0812">Transmembrane</keyword>
<reference evidence="7 8" key="1">
    <citation type="submission" date="2013-02" db="EMBL/GenBank/DDBJ databases">
        <title>The Genome Annotation of Plasmodium falciparum MaliPS096_E11.</title>
        <authorList>
            <consortium name="The Broad Institute Genome Sequencing Platform"/>
            <consortium name="The Broad Institute Genome Sequencing Center for Infectious Disease"/>
            <person name="Neafsey D."/>
            <person name="Hoffman S."/>
            <person name="Volkman S."/>
            <person name="Rosenthal P."/>
            <person name="Walker B."/>
            <person name="Young S.K."/>
            <person name="Zeng Q."/>
            <person name="Gargeya S."/>
            <person name="Fitzgerald M."/>
            <person name="Haas B."/>
            <person name="Abouelleil A."/>
            <person name="Allen A.W."/>
            <person name="Alvarado L."/>
            <person name="Arachchi H.M."/>
            <person name="Berlin A.M."/>
            <person name="Chapman S.B."/>
            <person name="Gainer-Dewar J."/>
            <person name="Goldberg J."/>
            <person name="Griggs A."/>
            <person name="Gujja S."/>
            <person name="Hansen M."/>
            <person name="Howarth C."/>
            <person name="Imamovic A."/>
            <person name="Ireland A."/>
            <person name="Larimer J."/>
            <person name="McCowan C."/>
            <person name="Murphy C."/>
            <person name="Pearson M."/>
            <person name="Poon T.W."/>
            <person name="Priest M."/>
            <person name="Roberts A."/>
            <person name="Saif S."/>
            <person name="Shea T."/>
            <person name="Sisk P."/>
            <person name="Sykes S."/>
            <person name="Wortman J."/>
            <person name="Nusbaum C."/>
            <person name="Birren B."/>
        </authorList>
    </citation>
    <scope>NUCLEOTIDE SEQUENCE [LARGE SCALE GENOMIC DNA]</scope>
    <source>
        <strain evidence="7 8">MaliPS096_E11</strain>
    </source>
</reference>
<feature type="compositionally biased region" description="Basic and acidic residues" evidence="1">
    <location>
        <begin position="587"/>
        <end position="600"/>
    </location>
</feature>
<sequence length="709" mass="81555">MFYTLGDYRDICVGNVPSGIDTVIGKDTMEKIKTAIESVSKPSVPPNSEKLKSWWKQHAESIWNAMVCALTYDTNTASGQTPTQNEQVKKELLESDGKKPKTKTNNGQQDYTYGGVRLEDENSGTQAMSNDNPTLEEFSKRPTFFRWLEEWGEQFCRKRIHKLDIIKKECKVDEDDENKCSGDGFKCTQIVENENGTITGLDCPGCAKYCGFYKKWIKKKKDEFIKQKDRYQTEIRDVHNNNDNGFSTTIKAYTDATKFLEKLEGPCKSNNDNDDDDNNGKDEIKFDDGHETFKHAKYCDSCSKFKIKCQNGVCSGTNVTCNGGTISEENFKNNTDSMEDIVMRVSDNNPNGFHDLNECKEAHIFQGIKENKWECRKVCGYVVCKPEKGNEKEKKNQIIQINALVKRWVEYFFEDYNKINAKISHCINSGNKSTCTNDCPNKCKCVRKWIEKKKNEWEEIKKHYLKQYENKDLQKSFAVKTFLEEFKDRPEFKNAIKPCPTLEEFQRSSHCNGAARSEKGKDGNKSYVIDCLLKKLEDKANKCKDDHKPSDKTQTACVDSPPVEDDDEPLEEENPVDQQPGFCPKVDTPKPEEGGCKPDVKEEEEQKEEEKNKADEEEEEEEEEEEDEEDEEEEEEESVSDSYDDYSDSETEEDDQNEAVTDTSSHSESQPERLPRQFPSTELKNAMLFSTILWMVGIGFAAFTYFFLK</sequence>
<feature type="domain" description="Duffy-antigen binding" evidence="4">
    <location>
        <begin position="1"/>
        <end position="86"/>
    </location>
</feature>
<feature type="transmembrane region" description="Helical" evidence="2">
    <location>
        <begin position="686"/>
        <end position="708"/>
    </location>
</feature>
<organism evidence="7 8">
    <name type="scientific">Plasmodium falciparum MaliPS096_E11</name>
    <dbReference type="NCBI Taxonomy" id="1036727"/>
    <lineage>
        <taxon>Eukaryota</taxon>
        <taxon>Sar</taxon>
        <taxon>Alveolata</taxon>
        <taxon>Apicomplexa</taxon>
        <taxon>Aconoidasida</taxon>
        <taxon>Haemosporida</taxon>
        <taxon>Plasmodiidae</taxon>
        <taxon>Plasmodium</taxon>
        <taxon>Plasmodium (Laverania)</taxon>
    </lineage>
</organism>
<keyword evidence="2" id="KW-0472">Membrane</keyword>
<dbReference type="EMBL" id="KI925558">
    <property type="protein sequence ID" value="ETW48859.1"/>
    <property type="molecule type" value="Genomic_DNA"/>
</dbReference>
<evidence type="ECO:0008006" key="9">
    <source>
        <dbReference type="Google" id="ProtNLM"/>
    </source>
</evidence>
<dbReference type="InterPro" id="IPR041480">
    <property type="entry name" value="CIDR1_gamma"/>
</dbReference>
<dbReference type="Pfam" id="PF22672">
    <property type="entry name" value="DBL_C"/>
    <property type="match status" value="1"/>
</dbReference>
<dbReference type="Pfam" id="PF05424">
    <property type="entry name" value="Duffy_binding"/>
    <property type="match status" value="1"/>
</dbReference>
<evidence type="ECO:0000259" key="6">
    <source>
        <dbReference type="Pfam" id="PF22672"/>
    </source>
</evidence>
<evidence type="ECO:0000256" key="2">
    <source>
        <dbReference type="SAM" id="Phobius"/>
    </source>
</evidence>
<dbReference type="InterPro" id="IPR054595">
    <property type="entry name" value="DBL_C"/>
</dbReference>
<feature type="compositionally biased region" description="Acidic residues" evidence="1">
    <location>
        <begin position="615"/>
        <end position="657"/>
    </location>
</feature>
<dbReference type="SUPFAM" id="SSF140924">
    <property type="entry name" value="Duffy binding domain-like"/>
    <property type="match status" value="2"/>
</dbReference>
<evidence type="ECO:0000259" key="3">
    <source>
        <dbReference type="Pfam" id="PF03011"/>
    </source>
</evidence>
<dbReference type="Pfam" id="PF03011">
    <property type="entry name" value="PFEMP"/>
    <property type="match status" value="1"/>
</dbReference>
<feature type="compositionally biased region" description="Polar residues" evidence="1">
    <location>
        <begin position="658"/>
        <end position="668"/>
    </location>
</feature>
<dbReference type="GO" id="GO:0046789">
    <property type="term" value="F:host cell surface receptor binding"/>
    <property type="evidence" value="ECO:0007669"/>
    <property type="project" value="InterPro"/>
</dbReference>